<dbReference type="Proteomes" id="UP001204445">
    <property type="component" value="Unassembled WGS sequence"/>
</dbReference>
<name>A0AAE3HGS6_9GAMM</name>
<feature type="coiled-coil region" evidence="2">
    <location>
        <begin position="89"/>
        <end position="158"/>
    </location>
</feature>
<keyword evidence="3" id="KW-1133">Transmembrane helix</keyword>
<organism evidence="5 6">
    <name type="scientific">Methylohalomonas lacus</name>
    <dbReference type="NCBI Taxonomy" id="398773"/>
    <lineage>
        <taxon>Bacteria</taxon>
        <taxon>Pseudomonadati</taxon>
        <taxon>Pseudomonadota</taxon>
        <taxon>Gammaproteobacteria</taxon>
        <taxon>Methylohalomonadales</taxon>
        <taxon>Methylohalomonadaceae</taxon>
        <taxon>Methylohalomonas</taxon>
    </lineage>
</organism>
<evidence type="ECO:0000256" key="4">
    <source>
        <dbReference type="SAM" id="SignalP"/>
    </source>
</evidence>
<evidence type="ECO:0000313" key="5">
    <source>
        <dbReference type="EMBL" id="MCS3902059.1"/>
    </source>
</evidence>
<evidence type="ECO:0000256" key="1">
    <source>
        <dbReference type="ARBA" id="ARBA00022729"/>
    </source>
</evidence>
<keyword evidence="2" id="KW-0175">Coiled coil</keyword>
<keyword evidence="6" id="KW-1185">Reference proteome</keyword>
<dbReference type="NCBIfam" id="TIGR04211">
    <property type="entry name" value="SH3_and_anchor"/>
    <property type="match status" value="1"/>
</dbReference>
<protein>
    <submittedName>
        <fullName evidence="5">SH3 domain protein</fullName>
    </submittedName>
</protein>
<gene>
    <name evidence="5" type="ORF">J2T55_000051</name>
</gene>
<keyword evidence="3" id="KW-0812">Transmembrane</keyword>
<comment type="caution">
    <text evidence="5">The sequence shown here is derived from an EMBL/GenBank/DDBJ whole genome shotgun (WGS) entry which is preliminary data.</text>
</comment>
<dbReference type="EMBL" id="JANUCT010000001">
    <property type="protein sequence ID" value="MCS3902059.1"/>
    <property type="molecule type" value="Genomic_DNA"/>
</dbReference>
<dbReference type="InterPro" id="IPR016476">
    <property type="entry name" value="SH3_dom_pro"/>
</dbReference>
<evidence type="ECO:0000256" key="3">
    <source>
        <dbReference type="SAM" id="Phobius"/>
    </source>
</evidence>
<dbReference type="RefSeq" id="WP_259053334.1">
    <property type="nucleotide sequence ID" value="NZ_JANUCT010000001.1"/>
</dbReference>
<keyword evidence="3" id="KW-0472">Membrane</keyword>
<proteinExistence type="predicted"/>
<evidence type="ECO:0000313" key="6">
    <source>
        <dbReference type="Proteomes" id="UP001204445"/>
    </source>
</evidence>
<dbReference type="AlphaFoldDB" id="A0AAE3HGS6"/>
<keyword evidence="1 4" id="KW-0732">Signal</keyword>
<dbReference type="Gene3D" id="2.30.30.40">
    <property type="entry name" value="SH3 Domains"/>
    <property type="match status" value="1"/>
</dbReference>
<feature type="signal peptide" evidence="4">
    <location>
        <begin position="1"/>
        <end position="21"/>
    </location>
</feature>
<feature type="chain" id="PRO_5042000743" evidence="4">
    <location>
        <begin position="22"/>
        <end position="210"/>
    </location>
</feature>
<accession>A0AAE3HGS6</accession>
<evidence type="ECO:0000256" key="2">
    <source>
        <dbReference type="SAM" id="Coils"/>
    </source>
</evidence>
<reference evidence="5" key="1">
    <citation type="submission" date="2022-08" db="EMBL/GenBank/DDBJ databases">
        <title>Genomic Encyclopedia of Type Strains, Phase III (KMG-III): the genomes of soil and plant-associated and newly described type strains.</title>
        <authorList>
            <person name="Whitman W."/>
        </authorList>
    </citation>
    <scope>NUCLEOTIDE SEQUENCE</scope>
    <source>
        <strain evidence="5">HMT 1</strain>
    </source>
</reference>
<sequence>MTALRRTLLTTLLLLPLSAPAERAYIIDRVEAGLHEDNSTASPIIELLPTGTEVEILARADDQRVQVRTADDQVGWLDARYLMEDEPTRAKLEATRAALEASRAELARLRQLEPQAADDTSATLADLRASHDRLETELGRKRAEVAELRKQLRQQQQSRRDPGAAAGHAPVWLTPRYLLAAAAVLLLIGMLVGGWLMDYRQRRRHGGFRI</sequence>
<feature type="transmembrane region" description="Helical" evidence="3">
    <location>
        <begin position="177"/>
        <end position="197"/>
    </location>
</feature>